<dbReference type="CDD" id="cd06974">
    <property type="entry name" value="TerD_like"/>
    <property type="match status" value="1"/>
</dbReference>
<dbReference type="InterPro" id="IPR051324">
    <property type="entry name" value="Stress/Tellurium_Resist"/>
</dbReference>
<dbReference type="OrthoDB" id="56224at2"/>
<evidence type="ECO:0000313" key="2">
    <source>
        <dbReference type="EMBL" id="AYF75866.1"/>
    </source>
</evidence>
<organism evidence="2 3">
    <name type="scientific">Nocardia yunnanensis</name>
    <dbReference type="NCBI Taxonomy" id="2382165"/>
    <lineage>
        <taxon>Bacteria</taxon>
        <taxon>Bacillati</taxon>
        <taxon>Actinomycetota</taxon>
        <taxon>Actinomycetes</taxon>
        <taxon>Mycobacteriales</taxon>
        <taxon>Nocardiaceae</taxon>
        <taxon>Nocardia</taxon>
    </lineage>
</organism>
<evidence type="ECO:0000259" key="1">
    <source>
        <dbReference type="Pfam" id="PF02342"/>
    </source>
</evidence>
<accession>A0A386ZEA6</accession>
<feature type="domain" description="TerD" evidence="1">
    <location>
        <begin position="15"/>
        <end position="172"/>
    </location>
</feature>
<dbReference type="Proteomes" id="UP000267164">
    <property type="component" value="Chromosome"/>
</dbReference>
<dbReference type="Gene3D" id="2.60.60.30">
    <property type="entry name" value="sav2460 like domains"/>
    <property type="match status" value="1"/>
</dbReference>
<dbReference type="KEGG" id="nyu:D7D52_20730"/>
<gene>
    <name evidence="2" type="ORF">D7D52_20730</name>
</gene>
<dbReference type="InterPro" id="IPR003325">
    <property type="entry name" value="TerD"/>
</dbReference>
<dbReference type="Pfam" id="PF02342">
    <property type="entry name" value="TerD"/>
    <property type="match status" value="1"/>
</dbReference>
<name>A0A386ZEA6_9NOCA</name>
<dbReference type="RefSeq" id="WP_120738797.1">
    <property type="nucleotide sequence ID" value="NZ_CP032568.1"/>
</dbReference>
<dbReference type="EMBL" id="CP032568">
    <property type="protein sequence ID" value="AYF75866.1"/>
    <property type="molecule type" value="Genomic_DNA"/>
</dbReference>
<sequence>MSVPLLDGDGAPLDCVEWALGWDSLESALGVEVDPGVAVANRFDVNLAALMFSGEQLVDVVFHEHLMSADGAVRHTGDNLTGEGVGANEHILVDLSRISDAVTSIFFTATSYTAMPFTEIPNSYCRVTDPTTLLDIARYTLTGSSDTAFVVGKLTRTPVEWVFAGIGVGAPATHVAEMVPYLAPYLP</sequence>
<proteinExistence type="predicted"/>
<dbReference type="AlphaFoldDB" id="A0A386ZEA6"/>
<protein>
    <submittedName>
        <fullName evidence="2">TerD family protein</fullName>
    </submittedName>
</protein>
<evidence type="ECO:0000313" key="3">
    <source>
        <dbReference type="Proteomes" id="UP000267164"/>
    </source>
</evidence>
<reference evidence="2 3" key="1">
    <citation type="submission" date="2018-09" db="EMBL/GenBank/DDBJ databases">
        <title>Nocardia yunnanensis sp. nov., an actinomycete isolated from a soil sample.</title>
        <authorList>
            <person name="Zhang J."/>
        </authorList>
    </citation>
    <scope>NUCLEOTIDE SEQUENCE [LARGE SCALE GENOMIC DNA]</scope>
    <source>
        <strain evidence="2 3">CFHS0054</strain>
    </source>
</reference>
<dbReference type="PANTHER" id="PTHR32097">
    <property type="entry name" value="CAMP-BINDING PROTEIN 1-RELATED"/>
    <property type="match status" value="1"/>
</dbReference>
<keyword evidence="3" id="KW-1185">Reference proteome</keyword>
<dbReference type="PANTHER" id="PTHR32097:SF17">
    <property type="entry name" value="CAMP-BINDING PROTEIN 1-RELATED"/>
    <property type="match status" value="1"/>
</dbReference>